<feature type="region of interest" description="Disordered" evidence="1">
    <location>
        <begin position="1"/>
        <end position="48"/>
    </location>
</feature>
<evidence type="ECO:0000313" key="4">
    <source>
        <dbReference type="Proteomes" id="UP000246740"/>
    </source>
</evidence>
<dbReference type="OrthoDB" id="10493636at2759"/>
<accession>A0A317XZU4</accession>
<evidence type="ECO:0000256" key="1">
    <source>
        <dbReference type="SAM" id="MobiDB-lite"/>
    </source>
</evidence>
<protein>
    <submittedName>
        <fullName evidence="3">Uncharacterized protein</fullName>
    </submittedName>
</protein>
<name>A0A317XZU4_9BASI</name>
<keyword evidence="2" id="KW-0812">Transmembrane</keyword>
<keyword evidence="2" id="KW-0472">Membrane</keyword>
<organism evidence="3 4">
    <name type="scientific">Testicularia cyperi</name>
    <dbReference type="NCBI Taxonomy" id="1882483"/>
    <lineage>
        <taxon>Eukaryota</taxon>
        <taxon>Fungi</taxon>
        <taxon>Dikarya</taxon>
        <taxon>Basidiomycota</taxon>
        <taxon>Ustilaginomycotina</taxon>
        <taxon>Ustilaginomycetes</taxon>
        <taxon>Ustilaginales</taxon>
        <taxon>Anthracoideaceae</taxon>
        <taxon>Testicularia</taxon>
    </lineage>
</organism>
<feature type="compositionally biased region" description="Pro residues" evidence="1">
    <location>
        <begin position="1"/>
        <end position="21"/>
    </location>
</feature>
<evidence type="ECO:0000313" key="3">
    <source>
        <dbReference type="EMBL" id="PWZ03632.1"/>
    </source>
</evidence>
<dbReference type="AlphaFoldDB" id="A0A317XZU4"/>
<keyword evidence="2" id="KW-1133">Transmembrane helix</keyword>
<feature type="transmembrane region" description="Helical" evidence="2">
    <location>
        <begin position="131"/>
        <end position="155"/>
    </location>
</feature>
<keyword evidence="4" id="KW-1185">Reference proteome</keyword>
<evidence type="ECO:0000256" key="2">
    <source>
        <dbReference type="SAM" id="Phobius"/>
    </source>
</evidence>
<dbReference type="InParanoid" id="A0A317XZU4"/>
<proteinExistence type="predicted"/>
<sequence>MTPPTAPTPPSDGTVTPPPPYASNDQNTHGSVIDGSRPPSYASSPSNAFGGLTNGGVPVSQLVLPEATLDRGSPSSQSIIGDSAKFSTSTVTVAPSTLPFDIGVAAAAILSSVHKSVDAYLDRPILLLDSLWMTALNLLGIAFILAQVFPALLLAHSSILSQKFRLGKVVGLFTCVSWDLHDWMEEAELHPPSHWLRPANPPLVPSPTTIKA</sequence>
<dbReference type="EMBL" id="KZ819188">
    <property type="protein sequence ID" value="PWZ03632.1"/>
    <property type="molecule type" value="Genomic_DNA"/>
</dbReference>
<gene>
    <name evidence="3" type="ORF">BCV70DRAFT_197828</name>
</gene>
<dbReference type="Proteomes" id="UP000246740">
    <property type="component" value="Unassembled WGS sequence"/>
</dbReference>
<reference evidence="3 4" key="1">
    <citation type="journal article" date="2018" name="Mol. Biol. Evol.">
        <title>Broad Genomic Sampling Reveals a Smut Pathogenic Ancestry of the Fungal Clade Ustilaginomycotina.</title>
        <authorList>
            <person name="Kijpornyongpan T."/>
            <person name="Mondo S.J."/>
            <person name="Barry K."/>
            <person name="Sandor L."/>
            <person name="Lee J."/>
            <person name="Lipzen A."/>
            <person name="Pangilinan J."/>
            <person name="LaButti K."/>
            <person name="Hainaut M."/>
            <person name="Henrissat B."/>
            <person name="Grigoriev I.V."/>
            <person name="Spatafora J.W."/>
            <person name="Aime M.C."/>
        </authorList>
    </citation>
    <scope>NUCLEOTIDE SEQUENCE [LARGE SCALE GENOMIC DNA]</scope>
    <source>
        <strain evidence="3 4">MCA 3645</strain>
    </source>
</reference>